<dbReference type="InterPro" id="IPR051840">
    <property type="entry name" value="NifX/NifY_domain"/>
</dbReference>
<dbReference type="PANTHER" id="PTHR33937:SF1">
    <property type="entry name" value="IRON-MOLIBDENUM COFACTOR PROCESSING PROTEIN"/>
    <property type="match status" value="1"/>
</dbReference>
<dbReference type="SUPFAM" id="SSF53146">
    <property type="entry name" value="Nitrogenase accessory factor-like"/>
    <property type="match status" value="1"/>
</dbReference>
<organism evidence="2 3">
    <name type="scientific">Citrifermentans bremense</name>
    <dbReference type="NCBI Taxonomy" id="60035"/>
    <lineage>
        <taxon>Bacteria</taxon>
        <taxon>Pseudomonadati</taxon>
        <taxon>Thermodesulfobacteriota</taxon>
        <taxon>Desulfuromonadia</taxon>
        <taxon>Geobacterales</taxon>
        <taxon>Geobacteraceae</taxon>
        <taxon>Citrifermentans</taxon>
    </lineage>
</organism>
<keyword evidence="3" id="KW-1185">Reference proteome</keyword>
<dbReference type="RefSeq" id="WP_185242551.1">
    <property type="nucleotide sequence ID" value="NZ_AP023213.1"/>
</dbReference>
<proteinExistence type="predicted"/>
<dbReference type="Gene3D" id="3.30.420.130">
    <property type="entry name" value="Dinitrogenase iron-molybdenum cofactor biosynthesis domain"/>
    <property type="match status" value="1"/>
</dbReference>
<dbReference type="InterPro" id="IPR036105">
    <property type="entry name" value="DiNase_FeMo-co_biosyn_sf"/>
</dbReference>
<dbReference type="AlphaFoldDB" id="A0A6S6M2B6"/>
<accession>A0A6S6M2B6</accession>
<evidence type="ECO:0000313" key="2">
    <source>
        <dbReference type="EMBL" id="BCG47690.1"/>
    </source>
</evidence>
<evidence type="ECO:0000313" key="3">
    <source>
        <dbReference type="Proteomes" id="UP000515472"/>
    </source>
</evidence>
<reference evidence="2 3" key="1">
    <citation type="submission" date="2020-06" db="EMBL/GenBank/DDBJ databases">
        <title>Interaction of electrochemicaly active bacteria, Geobacter bremensis R4 on different carbon anode.</title>
        <authorList>
            <person name="Meng L."/>
            <person name="Yoshida N."/>
        </authorList>
    </citation>
    <scope>NUCLEOTIDE SEQUENCE [LARGE SCALE GENOMIC DNA]</scope>
    <source>
        <strain evidence="2 3">R4</strain>
    </source>
</reference>
<dbReference type="EMBL" id="AP023213">
    <property type="protein sequence ID" value="BCG47690.1"/>
    <property type="molecule type" value="Genomic_DNA"/>
</dbReference>
<protein>
    <recommendedName>
        <fullName evidence="1">Dinitrogenase iron-molybdenum cofactor biosynthesis domain-containing protein</fullName>
    </recommendedName>
</protein>
<evidence type="ECO:0000259" key="1">
    <source>
        <dbReference type="Pfam" id="PF02579"/>
    </source>
</evidence>
<dbReference type="InterPro" id="IPR003731">
    <property type="entry name" value="Di-Nase_FeMo-co_biosynth"/>
</dbReference>
<name>A0A6S6M2B6_9BACT</name>
<dbReference type="Proteomes" id="UP000515472">
    <property type="component" value="Chromosome"/>
</dbReference>
<dbReference type="Pfam" id="PF02579">
    <property type="entry name" value="Nitro_FeMo-Co"/>
    <property type="match status" value="1"/>
</dbReference>
<dbReference type="KEGG" id="gbn:GEOBRER4_24400"/>
<dbReference type="PANTHER" id="PTHR33937">
    <property type="entry name" value="IRON-MOLYBDENUM PROTEIN-RELATED-RELATED"/>
    <property type="match status" value="1"/>
</dbReference>
<sequence length="116" mass="12879">MELRVAVASSDGIVVDQHFGRAERFGIYRFTGGNWQHLEDRFSRPACAGQEHDDGPLERTADLISDCRGVAVSRLGSGAIDLLISRRIFPFVLELPVPEALAVLQNSKLLTRFINQ</sequence>
<gene>
    <name evidence="2" type="ORF">GEOBRER4_n2532</name>
</gene>
<feature type="domain" description="Dinitrogenase iron-molybdenum cofactor biosynthesis" evidence="1">
    <location>
        <begin position="12"/>
        <end position="104"/>
    </location>
</feature>